<sequence>MPAIHSFDHGSRSFPHSEQADEDVMHKLGRKLHEMPRQLGRSRNAIRRYVNDPINYGKKQKLPQTTQHPDLPIGKRRNSLLQHYKELVCFETKKQMDLKDAIKAERDASTEAELKMLVARMPNRVIKVIQTNGGDIILIYKIPFGSVTEFLGVSVSKLHDGNELSARDQHKNSNSRSSLGEQALNRLRHRAHARNE</sequence>
<name>A0A8R1ILX1_CAEJA</name>
<reference evidence="5" key="1">
    <citation type="submission" date="2010-08" db="EMBL/GenBank/DDBJ databases">
        <authorList>
            <consortium name="Caenorhabditis japonica Sequencing Consortium"/>
            <person name="Wilson R.K."/>
        </authorList>
    </citation>
    <scope>NUCLEOTIDE SEQUENCE [LARGE SCALE GENOMIC DNA]</scope>
    <source>
        <strain evidence="5">DF5081</strain>
    </source>
</reference>
<dbReference type="InterPro" id="IPR025898">
    <property type="entry name" value="Tc3_transposase_DNA-bd_dom"/>
</dbReference>
<dbReference type="GO" id="GO:0003677">
    <property type="term" value="F:DNA binding"/>
    <property type="evidence" value="ECO:0007669"/>
    <property type="project" value="InterPro"/>
</dbReference>
<evidence type="ECO:0000313" key="5">
    <source>
        <dbReference type="Proteomes" id="UP000005237"/>
    </source>
</evidence>
<dbReference type="EnsemblMetazoa" id="CJA34822.1">
    <property type="protein sequence ID" value="CJA34822.1"/>
    <property type="gene ID" value="WBGene00210669"/>
</dbReference>
<accession>A0A8R1ILX1</accession>
<evidence type="ECO:0000259" key="3">
    <source>
        <dbReference type="Pfam" id="PF11427"/>
    </source>
</evidence>
<proteinExistence type="predicted"/>
<dbReference type="AlphaFoldDB" id="A0A8R1ILX1"/>
<dbReference type="Pfam" id="PF11427">
    <property type="entry name" value="HTH_Tnp_Tc3_1"/>
    <property type="match status" value="1"/>
</dbReference>
<organism evidence="4 5">
    <name type="scientific">Caenorhabditis japonica</name>
    <dbReference type="NCBI Taxonomy" id="281687"/>
    <lineage>
        <taxon>Eukaryota</taxon>
        <taxon>Metazoa</taxon>
        <taxon>Ecdysozoa</taxon>
        <taxon>Nematoda</taxon>
        <taxon>Chromadorea</taxon>
        <taxon>Rhabditida</taxon>
        <taxon>Rhabditina</taxon>
        <taxon>Rhabditomorpha</taxon>
        <taxon>Rhabditoidea</taxon>
        <taxon>Rhabditidae</taxon>
        <taxon>Peloderinae</taxon>
        <taxon>Caenorhabditis</taxon>
    </lineage>
</organism>
<dbReference type="Proteomes" id="UP000005237">
    <property type="component" value="Unassembled WGS sequence"/>
</dbReference>
<dbReference type="InterPro" id="IPR009057">
    <property type="entry name" value="Homeodomain-like_sf"/>
</dbReference>
<evidence type="ECO:0000313" key="4">
    <source>
        <dbReference type="EnsemblMetazoa" id="CJA34822.1"/>
    </source>
</evidence>
<feature type="region of interest" description="Disordered" evidence="2">
    <location>
        <begin position="164"/>
        <end position="196"/>
    </location>
</feature>
<reference evidence="4" key="2">
    <citation type="submission" date="2022-06" db="UniProtKB">
        <authorList>
            <consortium name="EnsemblMetazoa"/>
        </authorList>
    </citation>
    <scope>IDENTIFICATION</scope>
    <source>
        <strain evidence="4">DF5081</strain>
    </source>
</reference>
<dbReference type="Gene3D" id="1.10.10.60">
    <property type="entry name" value="Homeodomain-like"/>
    <property type="match status" value="1"/>
</dbReference>
<dbReference type="GO" id="GO:0005634">
    <property type="term" value="C:nucleus"/>
    <property type="evidence" value="ECO:0007669"/>
    <property type="project" value="UniProtKB-SubCell"/>
</dbReference>
<protein>
    <submittedName>
        <fullName evidence="4">HTH_Tnp_Tc3_1 domain-containing protein</fullName>
    </submittedName>
</protein>
<evidence type="ECO:0000256" key="1">
    <source>
        <dbReference type="ARBA" id="ARBA00004123"/>
    </source>
</evidence>
<keyword evidence="5" id="KW-1185">Reference proteome</keyword>
<comment type="subcellular location">
    <subcellularLocation>
        <location evidence="1">Nucleus</location>
    </subcellularLocation>
</comment>
<evidence type="ECO:0000256" key="2">
    <source>
        <dbReference type="SAM" id="MobiDB-lite"/>
    </source>
</evidence>
<feature type="domain" description="Tc3 transposase DNA binding" evidence="3">
    <location>
        <begin position="17"/>
        <end position="57"/>
    </location>
</feature>
<dbReference type="SUPFAM" id="SSF46689">
    <property type="entry name" value="Homeodomain-like"/>
    <property type="match status" value="1"/>
</dbReference>
<feature type="compositionally biased region" description="Basic residues" evidence="2">
    <location>
        <begin position="186"/>
        <end position="196"/>
    </location>
</feature>